<dbReference type="InterPro" id="IPR023323">
    <property type="entry name" value="Tex-like_dom_sf"/>
</dbReference>
<dbReference type="Pfam" id="PF12836">
    <property type="entry name" value="HHH_3"/>
    <property type="match status" value="1"/>
</dbReference>
<dbReference type="Gene3D" id="1.10.150.310">
    <property type="entry name" value="Tex RuvX-like domain-like"/>
    <property type="match status" value="1"/>
</dbReference>
<dbReference type="EMBL" id="CADEPM010000007">
    <property type="protein sequence ID" value="CAB3408383.1"/>
    <property type="molecule type" value="Genomic_DNA"/>
</dbReference>
<dbReference type="Gene3D" id="2.40.50.140">
    <property type="entry name" value="Nucleic acid-binding proteins"/>
    <property type="match status" value="1"/>
</dbReference>
<evidence type="ECO:0000313" key="4">
    <source>
        <dbReference type="Proteomes" id="UP000494206"/>
    </source>
</evidence>
<dbReference type="SMART" id="SM00316">
    <property type="entry name" value="S1"/>
    <property type="match status" value="1"/>
</dbReference>
<dbReference type="GO" id="GO:0003729">
    <property type="term" value="F:mRNA binding"/>
    <property type="evidence" value="ECO:0007669"/>
    <property type="project" value="TreeGrafter"/>
</dbReference>
<dbReference type="AlphaFoldDB" id="A0A8S1F9R0"/>
<dbReference type="Pfam" id="PF16921">
    <property type="entry name" value="Tex_YqgF"/>
    <property type="match status" value="1"/>
</dbReference>
<keyword evidence="4" id="KW-1185">Reference proteome</keyword>
<feature type="domain" description="S1 motif" evidence="2">
    <location>
        <begin position="671"/>
        <end position="733"/>
    </location>
</feature>
<dbReference type="InterPro" id="IPR006641">
    <property type="entry name" value="YqgF/RNaseH-like_dom"/>
</dbReference>
<evidence type="ECO:0000259" key="2">
    <source>
        <dbReference type="PROSITE" id="PS50126"/>
    </source>
</evidence>
<dbReference type="InterPro" id="IPR010994">
    <property type="entry name" value="RuvA_2-like"/>
</dbReference>
<dbReference type="InterPro" id="IPR032639">
    <property type="entry name" value="Tex_YqgF"/>
</dbReference>
<comment type="caution">
    <text evidence="3">The sequence shown here is derived from an EMBL/GenBank/DDBJ whole genome shotgun (WGS) entry which is preliminary data.</text>
</comment>
<dbReference type="Gene3D" id="1.10.3500.10">
    <property type="entry name" value="Tex N-terminal region-like"/>
    <property type="match status" value="1"/>
</dbReference>
<dbReference type="InterPro" id="IPR041692">
    <property type="entry name" value="HHH_9"/>
</dbReference>
<dbReference type="SMART" id="SM00732">
    <property type="entry name" value="YqgFc"/>
    <property type="match status" value="1"/>
</dbReference>
<dbReference type="Pfam" id="PF09371">
    <property type="entry name" value="Tex_N"/>
    <property type="match status" value="1"/>
</dbReference>
<keyword evidence="1" id="KW-0175">Coiled coil</keyword>
<dbReference type="InterPro" id="IPR018974">
    <property type="entry name" value="Tex-like_N"/>
</dbReference>
<name>A0A8S1F9R0_9PELO</name>
<dbReference type="GO" id="GO:0006412">
    <property type="term" value="P:translation"/>
    <property type="evidence" value="ECO:0007669"/>
    <property type="project" value="TreeGrafter"/>
</dbReference>
<dbReference type="PANTHER" id="PTHR10724">
    <property type="entry name" value="30S RIBOSOMAL PROTEIN S1"/>
    <property type="match status" value="1"/>
</dbReference>
<reference evidence="3 4" key="1">
    <citation type="submission" date="2020-04" db="EMBL/GenBank/DDBJ databases">
        <authorList>
            <person name="Laetsch R D."/>
            <person name="Stevens L."/>
            <person name="Kumar S."/>
            <person name="Blaxter L. M."/>
        </authorList>
    </citation>
    <scope>NUCLEOTIDE SEQUENCE [LARGE SCALE GENOMIC DNA]</scope>
</reference>
<dbReference type="Gene3D" id="3.30.420.140">
    <property type="entry name" value="YqgF/RNase H-like domain"/>
    <property type="match status" value="1"/>
</dbReference>
<dbReference type="Gene3D" id="1.10.10.650">
    <property type="entry name" value="RuvA domain 2-like"/>
    <property type="match status" value="1"/>
</dbReference>
<evidence type="ECO:0000313" key="3">
    <source>
        <dbReference type="EMBL" id="CAB3408383.1"/>
    </source>
</evidence>
<accession>A0A8S1F9R0</accession>
<dbReference type="InterPro" id="IPR023319">
    <property type="entry name" value="Tex-like_HTH_dom_sf"/>
</dbReference>
<dbReference type="Pfam" id="PF00575">
    <property type="entry name" value="S1"/>
    <property type="match status" value="1"/>
</dbReference>
<dbReference type="SUPFAM" id="SSF50249">
    <property type="entry name" value="Nucleic acid-binding proteins"/>
    <property type="match status" value="1"/>
</dbReference>
<sequence length="733" mass="82231">MANKKAIKEEWVLNKNVEDFILDEVEVPVDRAKRICKLFDEGCEVAYVARYRGDVHGGLECEQVRHAFEAYKHAQELNRKVAKAMVNVSAKIEDSKEKSAVSEMIKSCSDAAEVVEITKLYSAGTRKTKASIARGLGFEELARQILDGKFVKFGDSDDSKEHLKISLADLMNKMEKTLKIVNDVSKQLISSVSTTVVSGLTPKIKKMQEDKDVQKSMSHFKEYLNFRKAANKIQNYQVLALERAEENEIINWKIEVNASCLTNLHPAKSIKIHPKMTKMFNEAIEYSITKLMVPKIQRATKRFLTEKAHQAAIRCFSKNLEQLFSREGLRGLTIVALDPGFETCKAAYLDPSGDVLSTSKFAYIKKEFEKKGVETLKCWVKQSKTQLVVFAIGDGKGSYETQSIVANMIQRRVFDNSKNVSFCVVSEVGASKYSITDLAIAELPDIEVTQRSAVSIGRRLIDPMAEYVKIEPRHLGMGMYQHSINSNKLSEALALVVRERVSMRGVDVNCASEHLLRQVCGLNAKSAAGIVAFRRMNGAIVSRQDLKKVAGIGKVSFTQCAGFLTISNKNSNDDEPAKKKRKIEESKVNPLDSTIVHPDQYEIAERILKRIGMNVVNLQANRDELNEKIRKIDNWSDEEQRVVELLLTEAHTIPPPPLLKTVRQLTSLRAGEIVMGTVQNRTDFGIFVNIGVKRDGLVHSTSLRAPWPEVGTVIMVKIDRVDVQSERISLKPV</sequence>
<dbReference type="InterPro" id="IPR012340">
    <property type="entry name" value="NA-bd_OB-fold"/>
</dbReference>
<feature type="coiled-coil region" evidence="1">
    <location>
        <begin position="608"/>
        <end position="638"/>
    </location>
</feature>
<evidence type="ECO:0000256" key="1">
    <source>
        <dbReference type="SAM" id="Coils"/>
    </source>
</evidence>
<dbReference type="InterPro" id="IPR050437">
    <property type="entry name" value="Ribos_protein_bS1-like"/>
</dbReference>
<dbReference type="PANTHER" id="PTHR10724:SF10">
    <property type="entry name" value="S1 RNA-BINDING DOMAIN-CONTAINING PROTEIN 1"/>
    <property type="match status" value="1"/>
</dbReference>
<dbReference type="InterPro" id="IPR003029">
    <property type="entry name" value="S1_domain"/>
</dbReference>
<proteinExistence type="predicted"/>
<dbReference type="GO" id="GO:0003735">
    <property type="term" value="F:structural constituent of ribosome"/>
    <property type="evidence" value="ECO:0007669"/>
    <property type="project" value="TreeGrafter"/>
</dbReference>
<dbReference type="PROSITE" id="PS50126">
    <property type="entry name" value="S1"/>
    <property type="match status" value="1"/>
</dbReference>
<dbReference type="InterPro" id="IPR012337">
    <property type="entry name" value="RNaseH-like_sf"/>
</dbReference>
<dbReference type="OrthoDB" id="995477at2759"/>
<dbReference type="SUPFAM" id="SSF53098">
    <property type="entry name" value="Ribonuclease H-like"/>
    <property type="match status" value="1"/>
</dbReference>
<dbReference type="Pfam" id="PF17674">
    <property type="entry name" value="HHH_9"/>
    <property type="match status" value="1"/>
</dbReference>
<organism evidence="3 4">
    <name type="scientific">Caenorhabditis bovis</name>
    <dbReference type="NCBI Taxonomy" id="2654633"/>
    <lineage>
        <taxon>Eukaryota</taxon>
        <taxon>Metazoa</taxon>
        <taxon>Ecdysozoa</taxon>
        <taxon>Nematoda</taxon>
        <taxon>Chromadorea</taxon>
        <taxon>Rhabditida</taxon>
        <taxon>Rhabditina</taxon>
        <taxon>Rhabditomorpha</taxon>
        <taxon>Rhabditoidea</taxon>
        <taxon>Rhabditidae</taxon>
        <taxon>Peloderinae</taxon>
        <taxon>Caenorhabditis</taxon>
    </lineage>
</organism>
<dbReference type="SUPFAM" id="SSF158832">
    <property type="entry name" value="Tex N-terminal region-like"/>
    <property type="match status" value="1"/>
</dbReference>
<dbReference type="Proteomes" id="UP000494206">
    <property type="component" value="Unassembled WGS sequence"/>
</dbReference>
<dbReference type="SUPFAM" id="SSF47781">
    <property type="entry name" value="RuvA domain 2-like"/>
    <property type="match status" value="2"/>
</dbReference>
<protein>
    <recommendedName>
        <fullName evidence="2">S1 motif domain-containing protein</fullName>
    </recommendedName>
</protein>
<gene>
    <name evidence="3" type="ORF">CBOVIS_LOCUS10169</name>
</gene>
<dbReference type="InterPro" id="IPR037027">
    <property type="entry name" value="YqgF/RNaseH-like_dom_sf"/>
</dbReference>
<dbReference type="GO" id="GO:0006139">
    <property type="term" value="P:nucleobase-containing compound metabolic process"/>
    <property type="evidence" value="ECO:0007669"/>
    <property type="project" value="InterPro"/>
</dbReference>